<dbReference type="OrthoDB" id="536948at2759"/>
<dbReference type="EMBL" id="AHHH01000378">
    <property type="protein sequence ID" value="ESU39979.1"/>
    <property type="molecule type" value="Genomic_DNA"/>
</dbReference>
<feature type="non-terminal residue" evidence="1">
    <location>
        <position position="1"/>
    </location>
</feature>
<dbReference type="AlphaFoldDB" id="V6TMV2"/>
<organism evidence="1 2">
    <name type="scientific">Giardia intestinalis</name>
    <name type="common">Giardia lamblia</name>
    <dbReference type="NCBI Taxonomy" id="5741"/>
    <lineage>
        <taxon>Eukaryota</taxon>
        <taxon>Metamonada</taxon>
        <taxon>Diplomonadida</taxon>
        <taxon>Hexamitidae</taxon>
        <taxon>Giardiinae</taxon>
        <taxon>Giardia</taxon>
    </lineage>
</organism>
<sequence>VCRETRDGACVGRAEENKTDKTSAKMIRAGAGDTCPKVDNDSSQETGKCKNTKCDVMIGGNPYCSQCSLETDHLVDGKCVAAGEDANSNCVSNNQGSCTSCANSYFMYQGGCYQTSEPNPGNTLCTAASDGKCAQAAVGYFVPPGATADKQSVVKYDDTTGVEVSSNTYKGVDKCATCTAPSSG</sequence>
<evidence type="ECO:0000313" key="2">
    <source>
        <dbReference type="Proteomes" id="UP000018040"/>
    </source>
</evidence>
<proteinExistence type="predicted"/>
<dbReference type="Proteomes" id="UP000018040">
    <property type="component" value="Unassembled WGS sequence"/>
</dbReference>
<reference evidence="2" key="1">
    <citation type="submission" date="2012-02" db="EMBL/GenBank/DDBJ databases">
        <title>Genome sequencing of Giardia lamblia Genotypes A2 and B isolates (DH and GS) and comparative analysis with the genomes of Genotypes A1 and E (WB and Pig).</title>
        <authorList>
            <person name="Adam R."/>
            <person name="Dahlstrom E."/>
            <person name="Martens C."/>
            <person name="Bruno D."/>
            <person name="Barbian K."/>
            <person name="Porcella S.F."/>
            <person name="Nash T."/>
        </authorList>
    </citation>
    <scope>NUCLEOTIDE SEQUENCE</scope>
    <source>
        <strain evidence="2">GS</strain>
    </source>
</reference>
<gene>
    <name evidence="1" type="ORF">GSB_154848</name>
</gene>
<accession>V6TMV2</accession>
<evidence type="ECO:0000313" key="1">
    <source>
        <dbReference type="EMBL" id="ESU39979.1"/>
    </source>
</evidence>
<dbReference type="Pfam" id="PF03302">
    <property type="entry name" value="VSP"/>
    <property type="match status" value="1"/>
</dbReference>
<name>V6TMV2_GIAIN</name>
<dbReference type="InterPro" id="IPR005127">
    <property type="entry name" value="Giardia_VSP"/>
</dbReference>
<protein>
    <submittedName>
        <fullName evidence="1">Variant-specific surface protein</fullName>
    </submittedName>
</protein>
<comment type="caution">
    <text evidence="1">The sequence shown here is derived from an EMBL/GenBank/DDBJ whole genome shotgun (WGS) entry which is preliminary data.</text>
</comment>
<reference evidence="1 2" key="2">
    <citation type="journal article" date="2013" name="Genome Biol. Evol.">
        <title>Genome sequencing of Giardia lamblia genotypes A2 and B isolates (DH and GS) and comparative analysis with the genomes of genotypes A1 and E (WB and Pig).</title>
        <authorList>
            <person name="Adam R.D."/>
            <person name="Dahlstrom E.W."/>
            <person name="Martens C.A."/>
            <person name="Bruno D.P."/>
            <person name="Barbian K.D."/>
            <person name="Ricklefs S.M."/>
            <person name="Hernandez M.M."/>
            <person name="Narla N.P."/>
            <person name="Patel R.B."/>
            <person name="Porcella S.F."/>
            <person name="Nash T.E."/>
        </authorList>
    </citation>
    <scope>NUCLEOTIDE SEQUENCE [LARGE SCALE GENOMIC DNA]</scope>
    <source>
        <strain evidence="1 2">GS</strain>
    </source>
</reference>